<sequence>MKFRFLKTSLIGLILSANCFVGVSHAGIITLGDTLSGGVVDSWQSIMIINEYDAYTNTSGADELVTLNNFNFTVGNNRGKVTPFVVKINNAASNDFTIMAIGDTRYSGVDYFSTGNLSLDFSTTLSQFSLAAGETITSGFLDADVNGVSAGSVIPYIGGDPVFLTGGGSNNHSGNLSQGVGNAPTFGSSTYYNGLARNYSYNITAEINAVPEPTSLAIFAMGLIGLVSLRSKKQA</sequence>
<evidence type="ECO:0000313" key="3">
    <source>
        <dbReference type="EMBL" id="MDC2888902.1"/>
    </source>
</evidence>
<name>A0ABT5FD92_9GAMM</name>
<gene>
    <name evidence="3" type="ORF">PN838_09110</name>
</gene>
<feature type="signal peptide" evidence="1">
    <location>
        <begin position="1"/>
        <end position="26"/>
    </location>
</feature>
<keyword evidence="1" id="KW-0732">Signal</keyword>
<comment type="caution">
    <text evidence="3">The sequence shown here is derived from an EMBL/GenBank/DDBJ whole genome shotgun (WGS) entry which is preliminary data.</text>
</comment>
<proteinExistence type="predicted"/>
<feature type="chain" id="PRO_5046389963" evidence="1">
    <location>
        <begin position="27"/>
        <end position="235"/>
    </location>
</feature>
<feature type="domain" description="Ice-binding protein C-terminal" evidence="2">
    <location>
        <begin position="209"/>
        <end position="232"/>
    </location>
</feature>
<evidence type="ECO:0000256" key="1">
    <source>
        <dbReference type="SAM" id="SignalP"/>
    </source>
</evidence>
<dbReference type="NCBIfam" id="TIGR02595">
    <property type="entry name" value="PEP_CTERM"/>
    <property type="match status" value="1"/>
</dbReference>
<protein>
    <submittedName>
        <fullName evidence="3">PEP-CTERM sorting domain-containing protein</fullName>
    </submittedName>
</protein>
<dbReference type="EMBL" id="JAQOMS010000002">
    <property type="protein sequence ID" value="MDC2888902.1"/>
    <property type="molecule type" value="Genomic_DNA"/>
</dbReference>
<keyword evidence="4" id="KW-1185">Reference proteome</keyword>
<accession>A0ABT5FD92</accession>
<evidence type="ECO:0000313" key="4">
    <source>
        <dbReference type="Proteomes" id="UP001528411"/>
    </source>
</evidence>
<dbReference type="Pfam" id="PF07589">
    <property type="entry name" value="PEP-CTERM"/>
    <property type="match status" value="1"/>
</dbReference>
<dbReference type="RefSeq" id="WP_272180452.1">
    <property type="nucleotide sequence ID" value="NZ_JAQOMS010000002.1"/>
</dbReference>
<evidence type="ECO:0000259" key="2">
    <source>
        <dbReference type="Pfam" id="PF07589"/>
    </source>
</evidence>
<dbReference type="InterPro" id="IPR013424">
    <property type="entry name" value="Ice-binding_C"/>
</dbReference>
<reference evidence="3 4" key="1">
    <citation type="submission" date="2023-01" db="EMBL/GenBank/DDBJ databases">
        <title>Psychrosphaera sp. nov., isolated from marine algae.</title>
        <authorList>
            <person name="Bayburt H."/>
            <person name="Choi B.J."/>
            <person name="Kim J.M."/>
            <person name="Choi D.G."/>
            <person name="Jeon C.O."/>
        </authorList>
    </citation>
    <scope>NUCLEOTIDE SEQUENCE [LARGE SCALE GENOMIC DNA]</scope>
    <source>
        <strain evidence="3 4">G1-22</strain>
    </source>
</reference>
<dbReference type="Proteomes" id="UP001528411">
    <property type="component" value="Unassembled WGS sequence"/>
</dbReference>
<organism evidence="3 4">
    <name type="scientific">Psychrosphaera algicola</name>
    <dbReference type="NCBI Taxonomy" id="3023714"/>
    <lineage>
        <taxon>Bacteria</taxon>
        <taxon>Pseudomonadati</taxon>
        <taxon>Pseudomonadota</taxon>
        <taxon>Gammaproteobacteria</taxon>
        <taxon>Alteromonadales</taxon>
        <taxon>Pseudoalteromonadaceae</taxon>
        <taxon>Psychrosphaera</taxon>
    </lineage>
</organism>